<sequence>MNPFEIRDSVSAQDILDMGWDECFNVETNFDNAIAGYSR</sequence>
<organism evidence="1">
    <name type="scientific">marine sediment metagenome</name>
    <dbReference type="NCBI Taxonomy" id="412755"/>
    <lineage>
        <taxon>unclassified sequences</taxon>
        <taxon>metagenomes</taxon>
        <taxon>ecological metagenomes</taxon>
    </lineage>
</organism>
<proteinExistence type="predicted"/>
<accession>A0A0F9HYR1</accession>
<name>A0A0F9HYR1_9ZZZZ</name>
<reference evidence="1" key="1">
    <citation type="journal article" date="2015" name="Nature">
        <title>Complex archaea that bridge the gap between prokaryotes and eukaryotes.</title>
        <authorList>
            <person name="Spang A."/>
            <person name="Saw J.H."/>
            <person name="Jorgensen S.L."/>
            <person name="Zaremba-Niedzwiedzka K."/>
            <person name="Martijn J."/>
            <person name="Lind A.E."/>
            <person name="van Eijk R."/>
            <person name="Schleper C."/>
            <person name="Guy L."/>
            <person name="Ettema T.J."/>
        </authorList>
    </citation>
    <scope>NUCLEOTIDE SEQUENCE</scope>
</reference>
<dbReference type="AlphaFoldDB" id="A0A0F9HYR1"/>
<dbReference type="EMBL" id="LAZR01013739">
    <property type="protein sequence ID" value="KKM20576.1"/>
    <property type="molecule type" value="Genomic_DNA"/>
</dbReference>
<comment type="caution">
    <text evidence="1">The sequence shown here is derived from an EMBL/GenBank/DDBJ whole genome shotgun (WGS) entry which is preliminary data.</text>
</comment>
<gene>
    <name evidence="1" type="ORF">LCGC14_1644100</name>
</gene>
<evidence type="ECO:0000313" key="1">
    <source>
        <dbReference type="EMBL" id="KKM20576.1"/>
    </source>
</evidence>
<protein>
    <submittedName>
        <fullName evidence="1">Uncharacterized protein</fullName>
    </submittedName>
</protein>